<feature type="compositionally biased region" description="Polar residues" evidence="2">
    <location>
        <begin position="427"/>
        <end position="451"/>
    </location>
</feature>
<evidence type="ECO:0000313" key="5">
    <source>
        <dbReference type="Proteomes" id="UP000593567"/>
    </source>
</evidence>
<feature type="compositionally biased region" description="Polar residues" evidence="2">
    <location>
        <begin position="175"/>
        <end position="192"/>
    </location>
</feature>
<sequence>MTMTGKYKRKSVTGNLEVRGISRGVGGASIDALGTRLLQDTPTENLGEGHDNIIPQHYLDTVSDALTTFHTNSERSSPFQSKNPPWASSFTGNTTDRSSSNSTVTYDDFDREASVNVQNLFDAIDTNLYEASNSSSKSQLSEECSNWRVSFPHLRILGYKLLDSSEEGYHLLETSPDSVSANPAASSATGSSVDRPDYPYHNHEGSDSSNLSVHGNQVKVHKYSNITSTSTFDSPNHHYDEEIFVLDGYYEDIIAIDSEKYEDSIESKTSSQHRHRRSQRYPPVTPNASVKNDIFHEVFEPMWHTMTMIMRILLQRYSEHFVITHPMAIGSAESDHGSDEGGQLKLPQIMVHQNMFRGDSMLEVAPGAGHRYVSSSVMTRPYSFVTYPPSNGGSLDKILQISKIGMSDRKEKTFLEDGTATPVLFGPNQTYSRKTAGQRISSANKKPNAKNTKLMPLNIDQVRTPNVDDEILRGQRMPVGKRLGSPPMINSKALPPIQHPDNTSTAVAVASNQSELLLENSRGIMPKRSTRASSAIAEKESGPHVRNRHNILMAETRPSTTHTIYPTDQLNKILNIQHRSSTPLDRPAAKLKNDVPLGITGNSLIGPNPNTVLDEESENQYEATHHSSQWAPPLHPTAGTYRRSTTKVLHSLVR</sequence>
<evidence type="ECO:0000256" key="1">
    <source>
        <dbReference type="ARBA" id="ARBA00008309"/>
    </source>
</evidence>
<name>A0A7J7J474_BUGNE</name>
<dbReference type="OrthoDB" id="2134133at2759"/>
<dbReference type="InterPro" id="IPR039630">
    <property type="entry name" value="FAM149"/>
</dbReference>
<dbReference type="PANTHER" id="PTHR31997">
    <property type="entry name" value="AGAP003710-PA"/>
    <property type="match status" value="1"/>
</dbReference>
<organism evidence="4 5">
    <name type="scientific">Bugula neritina</name>
    <name type="common">Brown bryozoan</name>
    <name type="synonym">Sertularia neritina</name>
    <dbReference type="NCBI Taxonomy" id="10212"/>
    <lineage>
        <taxon>Eukaryota</taxon>
        <taxon>Metazoa</taxon>
        <taxon>Spiralia</taxon>
        <taxon>Lophotrochozoa</taxon>
        <taxon>Bryozoa</taxon>
        <taxon>Gymnolaemata</taxon>
        <taxon>Cheilostomatida</taxon>
        <taxon>Flustrina</taxon>
        <taxon>Buguloidea</taxon>
        <taxon>Bugulidae</taxon>
        <taxon>Bugula</taxon>
    </lineage>
</organism>
<protein>
    <submittedName>
        <fullName evidence="4">FAM149A</fullName>
    </submittedName>
</protein>
<feature type="region of interest" description="Disordered" evidence="2">
    <location>
        <begin position="425"/>
        <end position="451"/>
    </location>
</feature>
<accession>A0A7J7J474</accession>
<dbReference type="EMBL" id="VXIV02003139">
    <property type="protein sequence ID" value="KAF6020990.1"/>
    <property type="molecule type" value="Genomic_DNA"/>
</dbReference>
<feature type="region of interest" description="Disordered" evidence="2">
    <location>
        <begin position="71"/>
        <end position="105"/>
    </location>
</feature>
<dbReference type="AlphaFoldDB" id="A0A7J7J474"/>
<feature type="compositionally biased region" description="Basic and acidic residues" evidence="2">
    <location>
        <begin position="194"/>
        <end position="206"/>
    </location>
</feature>
<comment type="similarity">
    <text evidence="1">Belongs to the FAM149 family.</text>
</comment>
<evidence type="ECO:0000313" key="4">
    <source>
        <dbReference type="EMBL" id="KAF6020990.1"/>
    </source>
</evidence>
<keyword evidence="5" id="KW-1185">Reference proteome</keyword>
<comment type="caution">
    <text evidence="4">The sequence shown here is derived from an EMBL/GenBank/DDBJ whole genome shotgun (WGS) entry which is preliminary data.</text>
</comment>
<dbReference type="InterPro" id="IPR022194">
    <property type="entry name" value="DUF3719"/>
</dbReference>
<feature type="region of interest" description="Disordered" evidence="2">
    <location>
        <begin position="174"/>
        <end position="212"/>
    </location>
</feature>
<feature type="region of interest" description="Disordered" evidence="2">
    <location>
        <begin position="262"/>
        <end position="285"/>
    </location>
</feature>
<evidence type="ECO:0000259" key="3">
    <source>
        <dbReference type="Pfam" id="PF12516"/>
    </source>
</evidence>
<proteinExistence type="inferred from homology"/>
<feature type="domain" description="DUF3719" evidence="3">
    <location>
        <begin position="128"/>
        <end position="186"/>
    </location>
</feature>
<reference evidence="4" key="1">
    <citation type="submission" date="2020-06" db="EMBL/GenBank/DDBJ databases">
        <title>Draft genome of Bugula neritina, a colonial animal packing powerful symbionts and potential medicines.</title>
        <authorList>
            <person name="Rayko M."/>
        </authorList>
    </citation>
    <scope>NUCLEOTIDE SEQUENCE [LARGE SCALE GENOMIC DNA]</scope>
    <source>
        <strain evidence="4">Kwan_BN1</strain>
    </source>
</reference>
<dbReference type="PANTHER" id="PTHR31997:SF1">
    <property type="entry name" value="AGAP003710-PA"/>
    <property type="match status" value="1"/>
</dbReference>
<evidence type="ECO:0000256" key="2">
    <source>
        <dbReference type="SAM" id="MobiDB-lite"/>
    </source>
</evidence>
<dbReference type="Proteomes" id="UP000593567">
    <property type="component" value="Unassembled WGS sequence"/>
</dbReference>
<dbReference type="Pfam" id="PF12516">
    <property type="entry name" value="DUF3719"/>
    <property type="match status" value="1"/>
</dbReference>
<gene>
    <name evidence="4" type="ORF">EB796_020637</name>
</gene>